<dbReference type="GO" id="GO:0032981">
    <property type="term" value="P:mitochondrial respiratory chain complex I assembly"/>
    <property type="evidence" value="ECO:0007669"/>
    <property type="project" value="TreeGrafter"/>
</dbReference>
<dbReference type="RefSeq" id="XP_007895814.1">
    <property type="nucleotide sequence ID" value="XM_007897623.2"/>
</dbReference>
<evidence type="ECO:0000313" key="2">
    <source>
        <dbReference type="EMBL" id="AFP08580.1"/>
    </source>
</evidence>
<sequence length="136" mass="14985">MPVSTSALQQMAVYLGIVSGGGCAVMYYLIQKGFSKSEYYKLGLEQLNKHNKALEILGAPPLQVRNIRLFDKSNCVDGNSAKIKIPVGGTKSAGYLHTFSVRDTAQKRWSLQEAVLQLNSGQHVLIYPSTKDDDHQ</sequence>
<evidence type="ECO:0000313" key="3">
    <source>
        <dbReference type="Ensembl" id="ENSCMIP00000046991.1"/>
    </source>
</evidence>
<organism evidence="2">
    <name type="scientific">Callorhinchus milii</name>
    <name type="common">Ghost shark</name>
    <dbReference type="NCBI Taxonomy" id="7868"/>
    <lineage>
        <taxon>Eukaryota</taxon>
        <taxon>Metazoa</taxon>
        <taxon>Chordata</taxon>
        <taxon>Craniata</taxon>
        <taxon>Vertebrata</taxon>
        <taxon>Chondrichthyes</taxon>
        <taxon>Holocephali</taxon>
        <taxon>Chimaeriformes</taxon>
        <taxon>Callorhinchidae</taxon>
        <taxon>Callorhinchus</taxon>
    </lineage>
</organism>
<reference evidence="4" key="2">
    <citation type="journal article" date="2007" name="PLoS Biol.">
        <title>Survey sequencing and comparative analysis of the elephant shark (Callorhinchus milii) genome.</title>
        <authorList>
            <person name="Venkatesh B."/>
            <person name="Kirkness E.F."/>
            <person name="Loh Y.H."/>
            <person name="Halpern A.L."/>
            <person name="Lee A.P."/>
            <person name="Johnson J."/>
            <person name="Dandona N."/>
            <person name="Viswanathan L.D."/>
            <person name="Tay A."/>
            <person name="Venter J.C."/>
            <person name="Strausberg R.L."/>
            <person name="Brenner S."/>
        </authorList>
    </citation>
    <scope>NUCLEOTIDE SEQUENCE [LARGE SCALE GENOMIC DNA]</scope>
</reference>
<feature type="transmembrane region" description="Helical" evidence="1">
    <location>
        <begin position="12"/>
        <end position="30"/>
    </location>
</feature>
<dbReference type="RefSeq" id="XP_042202725.1">
    <property type="nucleotide sequence ID" value="XM_042346791.1"/>
</dbReference>
<dbReference type="AlphaFoldDB" id="V9L8P2"/>
<dbReference type="InterPro" id="IPR014807">
    <property type="entry name" value="Coa1"/>
</dbReference>
<dbReference type="STRING" id="7868.ENSCMIP00000046991"/>
<gene>
    <name evidence="3" type="primary">LOC103181266</name>
</gene>
<dbReference type="Pfam" id="PF08695">
    <property type="entry name" value="Coa1"/>
    <property type="match status" value="1"/>
</dbReference>
<name>V9L8P2_CALMI</name>
<dbReference type="GO" id="GO:0005743">
    <property type="term" value="C:mitochondrial inner membrane"/>
    <property type="evidence" value="ECO:0007669"/>
    <property type="project" value="TreeGrafter"/>
</dbReference>
<keyword evidence="1" id="KW-0472">Membrane</keyword>
<dbReference type="Proteomes" id="UP000314986">
    <property type="component" value="Unassembled WGS sequence"/>
</dbReference>
<dbReference type="OMA" id="RQCWCLQ"/>
<protein>
    <submittedName>
        <fullName evidence="3">Cytochrome C oxidase assembly factor 1</fullName>
    </submittedName>
</protein>
<evidence type="ECO:0000256" key="1">
    <source>
        <dbReference type="SAM" id="Phobius"/>
    </source>
</evidence>
<dbReference type="OrthoDB" id="10037790at2759"/>
<dbReference type="PANTHER" id="PTHR47148">
    <property type="entry name" value="CYTOCHROME C OXIDASE ASSEMBLY FACTOR 1 HOMOLOG"/>
    <property type="match status" value="1"/>
</dbReference>
<keyword evidence="1" id="KW-1133">Transmembrane helix</keyword>
<evidence type="ECO:0000313" key="4">
    <source>
        <dbReference type="Proteomes" id="UP000314986"/>
    </source>
</evidence>
<reference evidence="4" key="1">
    <citation type="journal article" date="2006" name="Science">
        <title>Ancient noncoding elements conserved in the human genome.</title>
        <authorList>
            <person name="Venkatesh B."/>
            <person name="Kirkness E.F."/>
            <person name="Loh Y.H."/>
            <person name="Halpern A.L."/>
            <person name="Lee A.P."/>
            <person name="Johnson J."/>
            <person name="Dandona N."/>
            <person name="Viswanathan L.D."/>
            <person name="Tay A."/>
            <person name="Venter J.C."/>
            <person name="Strausberg R.L."/>
            <person name="Brenner S."/>
        </authorList>
    </citation>
    <scope>NUCLEOTIDE SEQUENCE [LARGE SCALE GENOMIC DNA]</scope>
</reference>
<reference evidence="2 4" key="3">
    <citation type="journal article" date="2014" name="Nature">
        <title>Elephant shark genome provides unique insights into gnathostome evolution.</title>
        <authorList>
            <consortium name="International Elephant Shark Genome Sequencing Consortium"/>
            <person name="Venkatesh B."/>
            <person name="Lee A.P."/>
            <person name="Ravi V."/>
            <person name="Maurya A.K."/>
            <person name="Lian M.M."/>
            <person name="Swann J.B."/>
            <person name="Ohta Y."/>
            <person name="Flajnik M.F."/>
            <person name="Sutoh Y."/>
            <person name="Kasahara M."/>
            <person name="Hoon S."/>
            <person name="Gangu V."/>
            <person name="Roy S.W."/>
            <person name="Irimia M."/>
            <person name="Korzh V."/>
            <person name="Kondrychyn I."/>
            <person name="Lim Z.W."/>
            <person name="Tay B.H."/>
            <person name="Tohari S."/>
            <person name="Kong K.W."/>
            <person name="Ho S."/>
            <person name="Lorente-Galdos B."/>
            <person name="Quilez J."/>
            <person name="Marques-Bonet T."/>
            <person name="Raney B.J."/>
            <person name="Ingham P.W."/>
            <person name="Tay A."/>
            <person name="Hillier L.W."/>
            <person name="Minx P."/>
            <person name="Boehm T."/>
            <person name="Wilson R.K."/>
            <person name="Brenner S."/>
            <person name="Warren W.C."/>
        </authorList>
    </citation>
    <scope>NUCLEOTIDE SEQUENCE</scope>
    <source>
        <tissue evidence="2">Spleen</tissue>
    </source>
</reference>
<dbReference type="RefSeq" id="XP_007895813.1">
    <property type="nucleotide sequence ID" value="XM_007897622.2"/>
</dbReference>
<dbReference type="KEGG" id="cmk:103181266"/>
<keyword evidence="1" id="KW-0812">Transmembrane</keyword>
<keyword evidence="4" id="KW-1185">Reference proteome</keyword>
<dbReference type="GeneID" id="103181266"/>
<reference evidence="3" key="4">
    <citation type="submission" date="2025-05" db="UniProtKB">
        <authorList>
            <consortium name="Ensembl"/>
        </authorList>
    </citation>
    <scope>IDENTIFICATION</scope>
</reference>
<dbReference type="Ensembl" id="ENSCMIT00000047656.1">
    <property type="protein sequence ID" value="ENSCMIP00000046991.1"/>
    <property type="gene ID" value="ENSCMIG00000019287.1"/>
</dbReference>
<dbReference type="PANTHER" id="PTHR47148:SF1">
    <property type="entry name" value="CYTOCHROME C OXIDASE ASSEMBLY FACTOR 1 HOMOLOG"/>
    <property type="match status" value="1"/>
</dbReference>
<proteinExistence type="evidence at transcript level"/>
<dbReference type="GeneTree" id="ENSGT00440000033985"/>
<dbReference type="EMBL" id="JW876063">
    <property type="protein sequence ID" value="AFP08580.1"/>
    <property type="molecule type" value="mRNA"/>
</dbReference>
<accession>V9L8P2</accession>
<dbReference type="GO" id="GO:0033617">
    <property type="term" value="P:mitochondrial respiratory chain complex IV assembly"/>
    <property type="evidence" value="ECO:0007669"/>
    <property type="project" value="TreeGrafter"/>
</dbReference>